<comment type="subunit">
    <text evidence="4">Component of the lipopolysaccharide transport and assembly complex. Interacts with LptE and LptA.</text>
</comment>
<feature type="domain" description="LptD C-terminal" evidence="6">
    <location>
        <begin position="358"/>
        <end position="763"/>
    </location>
</feature>
<sequence>MLEASRWHRLTLAIARISRPRSLAIGLIAAQPLWAQAAEPELPADPDYNPYLYLDWLPKSQLTPEQRAAMPAVCSGAFVAPPQYYPDADLVPEDAPLRATADQSKWLDDGTAELRGNVHVTQGHRQLFADQVDVNRAENTAYLRGAIEIREPSLLVRGAAAEVHTDSKAAAIEDATYVVHDAFIHGNADHASREASGELILTEGNYTRCEPGNEIWRVTGGQISIDNVERQGVARDVRLEILDVPVFYFPYMRFPVGDARLSGLLFPSISNSDKNGWDVAIPYYWNIAPQMDATIVPRYIQYRGTGAEAEVRHLSQLFNTELRLAGLPNDKGGDDEDARDLIRRGFPEDLVLPAKGEDRWLVNLEQQGGTGGLWRTNVDYTKVSDPDFFRDLDTANLSVSAETQVSQMAEGSLLGEHWRATLRGQDYQLLVKDRFDVYSQLPRLDVDGDYRWGDWLLTMRNQVTSWDHDDTQTIRFIRDTDDPNSVTELTRNFVTAERLRLDYELNWDKQWLWGYIKPGLAARYLGYRLDDQFLRPESSDTPEASAGQFTLDTGLFFERNSAAFGRDYVQTLEPRLFALASSTADQSDFFDITEDPRDGGSDLLFDTSLFTFSYDQLFRASRFTGNDRIDDADRVALGLTTRFIDPVSGRDLLAASVGQIFYSDDVRIGREGLIEGSPRSELAARIESRPIQAMRIGSEVVYDDSEHNINRGNFILRYLDDDFRIFNLGYYYQRKNSVFLNADGELTDASTKQANASTVLPVNAHTSIVAGAAYDLTYERELEYLAGVEYDSCCYRARLVWRRTLDNDLADVVQPEDLKYDEGVYLEIQLKGLAGIGTTVTSMLSQGIANFDQRELLKQ</sequence>
<dbReference type="GO" id="GO:0043165">
    <property type="term" value="P:Gram-negative-bacterium-type cell outer membrane assembly"/>
    <property type="evidence" value="ECO:0007669"/>
    <property type="project" value="UniProtKB-UniRule"/>
</dbReference>
<dbReference type="GO" id="GO:0015920">
    <property type="term" value="P:lipopolysaccharide transport"/>
    <property type="evidence" value="ECO:0007669"/>
    <property type="project" value="InterPro"/>
</dbReference>
<keyword evidence="1 4" id="KW-0732">Signal</keyword>
<name>A0A1H4AYR2_9GAMM</name>
<dbReference type="InterPro" id="IPR007543">
    <property type="entry name" value="LptD_C"/>
</dbReference>
<keyword evidence="3 4" id="KW-0998">Cell outer membrane</keyword>
<comment type="similarity">
    <text evidence="4">Belongs to the LptD family.</text>
</comment>
<dbReference type="STRING" id="658218.SAMN05216562_2972"/>
<dbReference type="InterPro" id="IPR020889">
    <property type="entry name" value="LipoPS_assembly_LptD"/>
</dbReference>
<protein>
    <recommendedName>
        <fullName evidence="4">LPS-assembly protein LptD</fullName>
    </recommendedName>
</protein>
<gene>
    <name evidence="4" type="primary">lptD</name>
    <name evidence="7" type="ORF">SAMN05216562_2972</name>
</gene>
<accession>A0A1H4AYR2</accession>
<dbReference type="GO" id="GO:1990351">
    <property type="term" value="C:transporter complex"/>
    <property type="evidence" value="ECO:0007669"/>
    <property type="project" value="TreeGrafter"/>
</dbReference>
<comment type="caution">
    <text evidence="4">Lacks conserved residue(s) required for the propagation of feature annotation.</text>
</comment>
<evidence type="ECO:0000256" key="4">
    <source>
        <dbReference type="HAMAP-Rule" id="MF_01411"/>
    </source>
</evidence>
<comment type="subcellular location">
    <subcellularLocation>
        <location evidence="4">Cell outer membrane</location>
    </subcellularLocation>
</comment>
<dbReference type="HAMAP" id="MF_01411">
    <property type="entry name" value="LPS_assembly_LptD"/>
    <property type="match status" value="1"/>
</dbReference>
<dbReference type="Proteomes" id="UP000198658">
    <property type="component" value="Unassembled WGS sequence"/>
</dbReference>
<evidence type="ECO:0000256" key="3">
    <source>
        <dbReference type="ARBA" id="ARBA00023237"/>
    </source>
</evidence>
<dbReference type="InterPro" id="IPR050218">
    <property type="entry name" value="LptD"/>
</dbReference>
<dbReference type="InterPro" id="IPR005653">
    <property type="entry name" value="OstA-like_N"/>
</dbReference>
<dbReference type="Pfam" id="PF04453">
    <property type="entry name" value="LptD"/>
    <property type="match status" value="1"/>
</dbReference>
<evidence type="ECO:0000259" key="6">
    <source>
        <dbReference type="Pfam" id="PF04453"/>
    </source>
</evidence>
<dbReference type="AlphaFoldDB" id="A0A1H4AYR2"/>
<dbReference type="PANTHER" id="PTHR30189">
    <property type="entry name" value="LPS-ASSEMBLY PROTEIN"/>
    <property type="match status" value="1"/>
</dbReference>
<evidence type="ECO:0000256" key="2">
    <source>
        <dbReference type="ARBA" id="ARBA00023136"/>
    </source>
</evidence>
<keyword evidence="2 4" id="KW-0472">Membrane</keyword>
<organism evidence="7 8">
    <name type="scientific">Microbulbifer marinus</name>
    <dbReference type="NCBI Taxonomy" id="658218"/>
    <lineage>
        <taxon>Bacteria</taxon>
        <taxon>Pseudomonadati</taxon>
        <taxon>Pseudomonadota</taxon>
        <taxon>Gammaproteobacteria</taxon>
        <taxon>Cellvibrionales</taxon>
        <taxon>Microbulbiferaceae</taxon>
        <taxon>Microbulbifer</taxon>
    </lineage>
</organism>
<dbReference type="RefSeq" id="WP_091390449.1">
    <property type="nucleotide sequence ID" value="NZ_FNQO01000004.1"/>
</dbReference>
<dbReference type="Gene3D" id="2.60.450.10">
    <property type="entry name" value="Lipopolysaccharide (LPS) transport protein A like domain"/>
    <property type="match status" value="1"/>
</dbReference>
<reference evidence="8" key="1">
    <citation type="submission" date="2016-10" db="EMBL/GenBank/DDBJ databases">
        <authorList>
            <person name="Varghese N."/>
            <person name="Submissions S."/>
        </authorList>
    </citation>
    <scope>NUCLEOTIDE SEQUENCE [LARGE SCALE GENOMIC DNA]</scope>
    <source>
        <strain evidence="8">CGMCC 1.10657</strain>
    </source>
</reference>
<dbReference type="GO" id="GO:0009279">
    <property type="term" value="C:cell outer membrane"/>
    <property type="evidence" value="ECO:0007669"/>
    <property type="project" value="UniProtKB-SubCell"/>
</dbReference>
<evidence type="ECO:0000313" key="8">
    <source>
        <dbReference type="Proteomes" id="UP000198658"/>
    </source>
</evidence>
<evidence type="ECO:0000256" key="1">
    <source>
        <dbReference type="ARBA" id="ARBA00022729"/>
    </source>
</evidence>
<dbReference type="PANTHER" id="PTHR30189:SF1">
    <property type="entry name" value="LPS-ASSEMBLY PROTEIN LPTD"/>
    <property type="match status" value="1"/>
</dbReference>
<keyword evidence="8" id="KW-1185">Reference proteome</keyword>
<dbReference type="EMBL" id="FNQO01000004">
    <property type="protein sequence ID" value="SEA41063.1"/>
    <property type="molecule type" value="Genomic_DNA"/>
</dbReference>
<dbReference type="Pfam" id="PF03968">
    <property type="entry name" value="LptD_N"/>
    <property type="match status" value="1"/>
</dbReference>
<dbReference type="OrthoDB" id="9760225at2"/>
<proteinExistence type="inferred from homology"/>
<feature type="domain" description="Organic solvent tolerance-like N-terminal" evidence="5">
    <location>
        <begin position="108"/>
        <end position="228"/>
    </location>
</feature>
<evidence type="ECO:0000313" key="7">
    <source>
        <dbReference type="EMBL" id="SEA41063.1"/>
    </source>
</evidence>
<comment type="function">
    <text evidence="4">Together with LptE, is involved in the assembly of lipopolysaccharide (LPS) at the surface of the outer membrane.</text>
</comment>
<evidence type="ECO:0000259" key="5">
    <source>
        <dbReference type="Pfam" id="PF03968"/>
    </source>
</evidence>